<dbReference type="Proteomes" id="UP000002212">
    <property type="component" value="Chromosome"/>
</dbReference>
<protein>
    <submittedName>
        <fullName evidence="2">Putative transposase</fullName>
    </submittedName>
</protein>
<name>C1ASI2_RHOOB</name>
<evidence type="ECO:0000313" key="2">
    <source>
        <dbReference type="EMBL" id="BAH48431.1"/>
    </source>
</evidence>
<accession>C1ASI2</accession>
<dbReference type="AlphaFoldDB" id="C1ASI2"/>
<proteinExistence type="predicted"/>
<dbReference type="STRING" id="632772.ROP_01840"/>
<evidence type="ECO:0000313" key="3">
    <source>
        <dbReference type="Proteomes" id="UP000002212"/>
    </source>
</evidence>
<dbReference type="KEGG" id="rop:ROP_01840"/>
<gene>
    <name evidence="2" type="ordered locus">ROP_01840</name>
</gene>
<organism evidence="2 3">
    <name type="scientific">Rhodococcus opacus (strain B4)</name>
    <dbReference type="NCBI Taxonomy" id="632772"/>
    <lineage>
        <taxon>Bacteria</taxon>
        <taxon>Bacillati</taxon>
        <taxon>Actinomycetota</taxon>
        <taxon>Actinomycetes</taxon>
        <taxon>Mycobacteriales</taxon>
        <taxon>Nocardiaceae</taxon>
        <taxon>Rhodococcus</taxon>
    </lineage>
</organism>
<dbReference type="HOGENOM" id="CLU_2791249_0_0_11"/>
<evidence type="ECO:0000256" key="1">
    <source>
        <dbReference type="SAM" id="MobiDB-lite"/>
    </source>
</evidence>
<sequence>MKRSDRDIMEILEAYDTTGTAHSAASLAGVDPKTVRHYVTVRRRHAGDRPVAATPHHRRSSTPDRAMG</sequence>
<reference evidence="2 3" key="1">
    <citation type="submission" date="2009-03" db="EMBL/GenBank/DDBJ databases">
        <title>Comparison of the complete genome sequences of Rhodococcus erythropolis PR4 and Rhodococcus opacus B4.</title>
        <authorList>
            <person name="Takarada H."/>
            <person name="Sekine M."/>
            <person name="Hosoyama A."/>
            <person name="Yamada R."/>
            <person name="Fujisawa T."/>
            <person name="Omata S."/>
            <person name="Shimizu A."/>
            <person name="Tsukatani N."/>
            <person name="Tanikawa S."/>
            <person name="Fujita N."/>
            <person name="Harayama S."/>
        </authorList>
    </citation>
    <scope>NUCLEOTIDE SEQUENCE [LARGE SCALE GENOMIC DNA]</scope>
    <source>
        <strain evidence="2 3">B4</strain>
    </source>
</reference>
<dbReference type="EMBL" id="AP011115">
    <property type="protein sequence ID" value="BAH48431.1"/>
    <property type="molecule type" value="Genomic_DNA"/>
</dbReference>
<dbReference type="PATRIC" id="fig|632772.20.peg.219"/>
<feature type="region of interest" description="Disordered" evidence="1">
    <location>
        <begin position="45"/>
        <end position="68"/>
    </location>
</feature>